<gene>
    <name evidence="1" type="ORF">BpHYR1_017948</name>
</gene>
<proteinExistence type="predicted"/>
<evidence type="ECO:0000313" key="2">
    <source>
        <dbReference type="Proteomes" id="UP000276133"/>
    </source>
</evidence>
<dbReference type="AlphaFoldDB" id="A0A3M7P357"/>
<evidence type="ECO:0000313" key="1">
    <source>
        <dbReference type="EMBL" id="RMZ93492.1"/>
    </source>
</evidence>
<dbReference type="Proteomes" id="UP000276133">
    <property type="component" value="Unassembled WGS sequence"/>
</dbReference>
<reference evidence="1 2" key="1">
    <citation type="journal article" date="2018" name="Sci. Rep.">
        <title>Genomic signatures of local adaptation to the degree of environmental predictability in rotifers.</title>
        <authorList>
            <person name="Franch-Gras L."/>
            <person name="Hahn C."/>
            <person name="Garcia-Roger E.M."/>
            <person name="Carmona M.J."/>
            <person name="Serra M."/>
            <person name="Gomez A."/>
        </authorList>
    </citation>
    <scope>NUCLEOTIDE SEQUENCE [LARGE SCALE GENOMIC DNA]</scope>
    <source>
        <strain evidence="1">HYR1</strain>
    </source>
</reference>
<organism evidence="1 2">
    <name type="scientific">Brachionus plicatilis</name>
    <name type="common">Marine rotifer</name>
    <name type="synonym">Brachionus muelleri</name>
    <dbReference type="NCBI Taxonomy" id="10195"/>
    <lineage>
        <taxon>Eukaryota</taxon>
        <taxon>Metazoa</taxon>
        <taxon>Spiralia</taxon>
        <taxon>Gnathifera</taxon>
        <taxon>Rotifera</taxon>
        <taxon>Eurotatoria</taxon>
        <taxon>Monogononta</taxon>
        <taxon>Pseudotrocha</taxon>
        <taxon>Ploima</taxon>
        <taxon>Brachionidae</taxon>
        <taxon>Brachionus</taxon>
    </lineage>
</organism>
<name>A0A3M7P357_BRAPC</name>
<comment type="caution">
    <text evidence="1">The sequence shown here is derived from an EMBL/GenBank/DDBJ whole genome shotgun (WGS) entry which is preliminary data.</text>
</comment>
<protein>
    <submittedName>
        <fullName evidence="1">Uncharacterized protein</fullName>
    </submittedName>
</protein>
<accession>A0A3M7P357</accession>
<sequence length="67" mass="7978">MSNDDSINEFVQEDEDIIQKEKKFPTFALQMEKKWNNFVSPSTEVCKISKLSSVKIKKKFKLYKIQF</sequence>
<keyword evidence="2" id="KW-1185">Reference proteome</keyword>
<dbReference type="EMBL" id="REGN01013770">
    <property type="protein sequence ID" value="RMZ93492.1"/>
    <property type="molecule type" value="Genomic_DNA"/>
</dbReference>